<proteinExistence type="predicted"/>
<dbReference type="SMART" id="SM00220">
    <property type="entry name" value="S_TKc"/>
    <property type="match status" value="1"/>
</dbReference>
<dbReference type="PANTHER" id="PTHR44167">
    <property type="entry name" value="OVARIAN-SPECIFIC SERINE/THREONINE-PROTEIN KINASE LOK-RELATED"/>
    <property type="match status" value="1"/>
</dbReference>
<evidence type="ECO:0000259" key="2">
    <source>
        <dbReference type="PROSITE" id="PS50011"/>
    </source>
</evidence>
<dbReference type="EMBL" id="ML978069">
    <property type="protein sequence ID" value="KAF2016793.1"/>
    <property type="molecule type" value="Genomic_DNA"/>
</dbReference>
<dbReference type="GO" id="GO:0004674">
    <property type="term" value="F:protein serine/threonine kinase activity"/>
    <property type="evidence" value="ECO:0007669"/>
    <property type="project" value="TreeGrafter"/>
</dbReference>
<dbReference type="Proteomes" id="UP000799778">
    <property type="component" value="Unassembled WGS sequence"/>
</dbReference>
<dbReference type="AlphaFoldDB" id="A0A6A5XV11"/>
<dbReference type="GO" id="GO:0005634">
    <property type="term" value="C:nucleus"/>
    <property type="evidence" value="ECO:0007669"/>
    <property type="project" value="TreeGrafter"/>
</dbReference>
<name>A0A6A5XV11_9PLEO</name>
<keyword evidence="3" id="KW-0418">Kinase</keyword>
<dbReference type="InterPro" id="IPR011009">
    <property type="entry name" value="Kinase-like_dom_sf"/>
</dbReference>
<dbReference type="PANTHER" id="PTHR44167:SF24">
    <property type="entry name" value="SERINE_THREONINE-PROTEIN KINASE CHK2"/>
    <property type="match status" value="1"/>
</dbReference>
<dbReference type="Pfam" id="PF00069">
    <property type="entry name" value="Pkinase"/>
    <property type="match status" value="1"/>
</dbReference>
<dbReference type="InterPro" id="IPR008271">
    <property type="entry name" value="Ser/Thr_kinase_AS"/>
</dbReference>
<dbReference type="OrthoDB" id="4062651at2759"/>
<dbReference type="SUPFAM" id="SSF56112">
    <property type="entry name" value="Protein kinase-like (PK-like)"/>
    <property type="match status" value="1"/>
</dbReference>
<dbReference type="RefSeq" id="XP_033385132.1">
    <property type="nucleotide sequence ID" value="XM_033521920.1"/>
</dbReference>
<dbReference type="GeneID" id="54279317"/>
<gene>
    <name evidence="3" type="ORF">BU24DRAFT_209832</name>
</gene>
<feature type="domain" description="Protein kinase" evidence="2">
    <location>
        <begin position="132"/>
        <end position="410"/>
    </location>
</feature>
<dbReference type="GO" id="GO:0005524">
    <property type="term" value="F:ATP binding"/>
    <property type="evidence" value="ECO:0007669"/>
    <property type="project" value="InterPro"/>
</dbReference>
<feature type="region of interest" description="Disordered" evidence="1">
    <location>
        <begin position="675"/>
        <end position="713"/>
    </location>
</feature>
<evidence type="ECO:0000256" key="1">
    <source>
        <dbReference type="SAM" id="MobiDB-lite"/>
    </source>
</evidence>
<dbReference type="PROSITE" id="PS50011">
    <property type="entry name" value="PROTEIN_KINASE_DOM"/>
    <property type="match status" value="1"/>
</dbReference>
<keyword evidence="3" id="KW-0808">Transferase</keyword>
<dbReference type="CDD" id="cd00180">
    <property type="entry name" value="PKc"/>
    <property type="match status" value="1"/>
</dbReference>
<dbReference type="GO" id="GO:0044773">
    <property type="term" value="P:mitotic DNA damage checkpoint signaling"/>
    <property type="evidence" value="ECO:0007669"/>
    <property type="project" value="TreeGrafter"/>
</dbReference>
<dbReference type="Gene3D" id="3.30.200.20">
    <property type="entry name" value="Phosphorylase Kinase, domain 1"/>
    <property type="match status" value="1"/>
</dbReference>
<dbReference type="InterPro" id="IPR000719">
    <property type="entry name" value="Prot_kinase_dom"/>
</dbReference>
<feature type="region of interest" description="Disordered" evidence="1">
    <location>
        <begin position="523"/>
        <end position="575"/>
    </location>
</feature>
<evidence type="ECO:0000313" key="3">
    <source>
        <dbReference type="EMBL" id="KAF2016793.1"/>
    </source>
</evidence>
<dbReference type="Gene3D" id="1.10.510.10">
    <property type="entry name" value="Transferase(Phosphotransferase) domain 1"/>
    <property type="match status" value="1"/>
</dbReference>
<accession>A0A6A5XV11</accession>
<evidence type="ECO:0000313" key="4">
    <source>
        <dbReference type="Proteomes" id="UP000799778"/>
    </source>
</evidence>
<organism evidence="3 4">
    <name type="scientific">Aaosphaeria arxii CBS 175.79</name>
    <dbReference type="NCBI Taxonomy" id="1450172"/>
    <lineage>
        <taxon>Eukaryota</taxon>
        <taxon>Fungi</taxon>
        <taxon>Dikarya</taxon>
        <taxon>Ascomycota</taxon>
        <taxon>Pezizomycotina</taxon>
        <taxon>Dothideomycetes</taxon>
        <taxon>Pleosporomycetidae</taxon>
        <taxon>Pleosporales</taxon>
        <taxon>Pleosporales incertae sedis</taxon>
        <taxon>Aaosphaeria</taxon>
    </lineage>
</organism>
<reference evidence="3" key="1">
    <citation type="journal article" date="2020" name="Stud. Mycol.">
        <title>101 Dothideomycetes genomes: a test case for predicting lifestyles and emergence of pathogens.</title>
        <authorList>
            <person name="Haridas S."/>
            <person name="Albert R."/>
            <person name="Binder M."/>
            <person name="Bloem J."/>
            <person name="Labutti K."/>
            <person name="Salamov A."/>
            <person name="Andreopoulos B."/>
            <person name="Baker S."/>
            <person name="Barry K."/>
            <person name="Bills G."/>
            <person name="Bluhm B."/>
            <person name="Cannon C."/>
            <person name="Castanera R."/>
            <person name="Culley D."/>
            <person name="Daum C."/>
            <person name="Ezra D."/>
            <person name="Gonzalez J."/>
            <person name="Henrissat B."/>
            <person name="Kuo A."/>
            <person name="Liang C."/>
            <person name="Lipzen A."/>
            <person name="Lutzoni F."/>
            <person name="Magnuson J."/>
            <person name="Mondo S."/>
            <person name="Nolan M."/>
            <person name="Ohm R."/>
            <person name="Pangilinan J."/>
            <person name="Park H.-J."/>
            <person name="Ramirez L."/>
            <person name="Alfaro M."/>
            <person name="Sun H."/>
            <person name="Tritt A."/>
            <person name="Yoshinaga Y."/>
            <person name="Zwiers L.-H."/>
            <person name="Turgeon B."/>
            <person name="Goodwin S."/>
            <person name="Spatafora J."/>
            <person name="Crous P."/>
            <person name="Grigoriev I."/>
        </authorList>
    </citation>
    <scope>NUCLEOTIDE SEQUENCE</scope>
    <source>
        <strain evidence="3">CBS 175.79</strain>
    </source>
</reference>
<dbReference type="PROSITE" id="PS00108">
    <property type="entry name" value="PROTEIN_KINASE_ST"/>
    <property type="match status" value="1"/>
</dbReference>
<sequence>MASEGSELILQAWFPSSRDKTIERKPLTESDIRDITDALHRTSKPGWDKVPRIFSVLKIIDKVEDIDSFLGEDISDVWFPFSQKTLPVSFKDPSARLDFLAAQQFVYNTKAFDLEREQTRHGHFPDTRDVPLKKIGELGKGAYGYVDRVVSTISHREYARKLIRRGITFKRDREILRAFERELSSLKRLSQQHKHIIELIGSYTDPRYVGILMLPVADSNLFQFLNLPLGAAELSLLRNFFGCLTSALCFLHDHRIRHKDIKPQNVLVKDGHVFLTDFGISLDWSELSHSTTTGPTGSTPRYGSPEVSQHIARSSSSDVWSLGCVFLEIWTVLRKQTTQSLYDHMQSTGTQSSCYASNLDGVLLWIKKTENLPGLLTDNAPTTWILHMLKEDREERWTAHTLWQNVHEQCSDPTTPFAFCGLCCLNNDDSAESVLSSINDMGYTTPEVPKLSTEACQLLDNSPAGNESMEAPGRATTFTTPEIFVQAPDDLAPICRDPLQRSNVTDSKTKAIPADGFYSDPYTQDLLSLSRPPNAEPSKVGAVGNTSNVAEGPVATKTSIPSQSDTSDEYTSSDETAISEKIVEARSHNLNARNLSQLNAINLATITRSRTSADGTCVPPEWILNWIISGHTKLISTANSGGTSDERLTETSFKSTNTDKITHSGQHVFRTNQATSTSSFGSTEVGSTEAVTDFPRPWRPSSGNSKAPPFDYGKSGYGKKIDSQLKWVENYIQTQRHDELYCPNTQCGFPIAPISYRRTRSSGNIYGVCDNCSTKACTFCKREYLPGHNCNVEEFKITTQDRAEHGIANVPTNFGSRFQDSIIGEERPRIRQPKRRTTTKDFPNHFQTPLPDSRYGQPSTCENWMEPCGQCTACKYHSYPVLFRNYF</sequence>
<feature type="compositionally biased region" description="Polar residues" evidence="1">
    <location>
        <begin position="675"/>
        <end position="690"/>
    </location>
</feature>
<protein>
    <submittedName>
        <fullName evidence="3">Kinase-like protein</fullName>
    </submittedName>
</protein>
<keyword evidence="4" id="KW-1185">Reference proteome</keyword>